<accession>A0A812PCR9</accession>
<reference evidence="1" key="1">
    <citation type="submission" date="2021-02" db="EMBL/GenBank/DDBJ databases">
        <authorList>
            <person name="Dougan E. K."/>
            <person name="Rhodes N."/>
            <person name="Thang M."/>
            <person name="Chan C."/>
        </authorList>
    </citation>
    <scope>NUCLEOTIDE SEQUENCE</scope>
</reference>
<gene>
    <name evidence="1" type="ORF">SNAT2548_LOCUS17276</name>
</gene>
<dbReference type="AlphaFoldDB" id="A0A812PCR9"/>
<dbReference type="OrthoDB" id="410188at2759"/>
<keyword evidence="2" id="KW-1185">Reference proteome</keyword>
<proteinExistence type="predicted"/>
<name>A0A812PCR9_9DINO</name>
<evidence type="ECO:0000313" key="1">
    <source>
        <dbReference type="EMBL" id="CAE7330120.1"/>
    </source>
</evidence>
<protein>
    <submittedName>
        <fullName evidence="1">Uncharacterized protein</fullName>
    </submittedName>
</protein>
<organism evidence="1 2">
    <name type="scientific">Symbiodinium natans</name>
    <dbReference type="NCBI Taxonomy" id="878477"/>
    <lineage>
        <taxon>Eukaryota</taxon>
        <taxon>Sar</taxon>
        <taxon>Alveolata</taxon>
        <taxon>Dinophyceae</taxon>
        <taxon>Suessiales</taxon>
        <taxon>Symbiodiniaceae</taxon>
        <taxon>Symbiodinium</taxon>
    </lineage>
</organism>
<evidence type="ECO:0000313" key="2">
    <source>
        <dbReference type="Proteomes" id="UP000604046"/>
    </source>
</evidence>
<dbReference type="EMBL" id="CAJNDS010002105">
    <property type="protein sequence ID" value="CAE7330120.1"/>
    <property type="molecule type" value="Genomic_DNA"/>
</dbReference>
<sequence length="111" mass="11684">MMSAPIAEQTNDSTIQCLIWVIPDSYALDFAISRPARACSSAKAVDRDCQAMALALDDMDGGLPEGWVELLGLAASHGAAGDAPAPSLLSLETQLSLENDMLRAALKRAPK</sequence>
<dbReference type="Proteomes" id="UP000604046">
    <property type="component" value="Unassembled WGS sequence"/>
</dbReference>
<comment type="caution">
    <text evidence="1">The sequence shown here is derived from an EMBL/GenBank/DDBJ whole genome shotgun (WGS) entry which is preliminary data.</text>
</comment>